<evidence type="ECO:0000256" key="2">
    <source>
        <dbReference type="ARBA" id="ARBA00022741"/>
    </source>
</evidence>
<dbReference type="Gene3D" id="3.40.50.300">
    <property type="entry name" value="P-loop containing nucleotide triphosphate hydrolases"/>
    <property type="match status" value="1"/>
</dbReference>
<evidence type="ECO:0000313" key="5">
    <source>
        <dbReference type="EMBL" id="ACZ30962.1"/>
    </source>
</evidence>
<name>D1BTI3_XYLCX</name>
<evidence type="ECO:0000259" key="4">
    <source>
        <dbReference type="SMART" id="SM00382"/>
    </source>
</evidence>
<accession>D1BTI3</accession>
<evidence type="ECO:0000313" key="6">
    <source>
        <dbReference type="Proteomes" id="UP000002255"/>
    </source>
</evidence>
<dbReference type="RefSeq" id="WP_012878704.1">
    <property type="nucleotide sequence ID" value="NC_013530.1"/>
</dbReference>
<dbReference type="GO" id="GO:0016887">
    <property type="term" value="F:ATP hydrolysis activity"/>
    <property type="evidence" value="ECO:0007669"/>
    <property type="project" value="InterPro"/>
</dbReference>
<reference evidence="6" key="1">
    <citation type="submission" date="2009-11" db="EMBL/GenBank/DDBJ databases">
        <title>The complete chromosome of Xylanimonas cellulosilytica DSM 15894.</title>
        <authorList>
            <consortium name="US DOE Joint Genome Institute (JGI-PGF)"/>
            <person name="Lucas S."/>
            <person name="Copeland A."/>
            <person name="Lapidus A."/>
            <person name="Glavina del Rio T."/>
            <person name="Dalin E."/>
            <person name="Tice H."/>
            <person name="Bruce D."/>
            <person name="Goodwin L."/>
            <person name="Pitluck S."/>
            <person name="Kyrpides N."/>
            <person name="Mavromatis K."/>
            <person name="Ivanova N."/>
            <person name="Mikhailova N."/>
            <person name="Foster B."/>
            <person name="Clum A."/>
            <person name="Brettin T."/>
            <person name="Detter J.C."/>
            <person name="Han C."/>
            <person name="Larimer F."/>
            <person name="Land M."/>
            <person name="Hauser L."/>
            <person name="Markowitz V."/>
            <person name="Cheng J.F."/>
            <person name="Hugenholtz P."/>
            <person name="Woyke T."/>
            <person name="Wu D."/>
            <person name="Gehrich-Schroeter G."/>
            <person name="Schneider S."/>
            <person name="Pukall S.R."/>
            <person name="Klenk H.P."/>
            <person name="Eisen J.A."/>
        </authorList>
    </citation>
    <scope>NUCLEOTIDE SEQUENCE [LARGE SCALE GENOMIC DNA]</scope>
    <source>
        <strain evidence="6">DSM 15894 / CECT 5975 / LMG 20990 / XIL07</strain>
    </source>
</reference>
<dbReference type="OrthoDB" id="9802352at2"/>
<dbReference type="HOGENOM" id="CLU_016564_0_0_11"/>
<keyword evidence="6" id="KW-1185">Reference proteome</keyword>
<gene>
    <name evidence="5" type="ordered locus">Xcel_1943</name>
</gene>
<dbReference type="GO" id="GO:0005524">
    <property type="term" value="F:ATP binding"/>
    <property type="evidence" value="ECO:0007669"/>
    <property type="project" value="UniProtKB-KW"/>
</dbReference>
<keyword evidence="2" id="KW-0547">Nucleotide-binding</keyword>
<dbReference type="InterPro" id="IPR003593">
    <property type="entry name" value="AAA+_ATPase"/>
</dbReference>
<reference evidence="5 6" key="2">
    <citation type="journal article" date="2010" name="Stand. Genomic Sci.">
        <title>Complete genome sequence of Xylanimonas cellulosilytica type strain (XIL07).</title>
        <authorList>
            <person name="Foster B."/>
            <person name="Pukall R."/>
            <person name="Abt B."/>
            <person name="Nolan M."/>
            <person name="Glavina Del Rio T."/>
            <person name="Chen F."/>
            <person name="Lucas S."/>
            <person name="Tice H."/>
            <person name="Pitluck S."/>
            <person name="Cheng J.-F."/>
            <person name="Chertkov O."/>
            <person name="Brettin T."/>
            <person name="Han C."/>
            <person name="Detter J.C."/>
            <person name="Bruce D."/>
            <person name="Goodwin L."/>
            <person name="Ivanova N."/>
            <person name="Mavromatis K."/>
            <person name="Pati A."/>
            <person name="Mikhailova N."/>
            <person name="Chen A."/>
            <person name="Palaniappan K."/>
            <person name="Land M."/>
            <person name="Hauser L."/>
            <person name="Chang Y.-J."/>
            <person name="Jeffries C.D."/>
            <person name="Chain P."/>
            <person name="Rohde M."/>
            <person name="Goeker M."/>
            <person name="Bristow J."/>
            <person name="Eisen J.A."/>
            <person name="Markowitz V."/>
            <person name="Hugenholtz P."/>
            <person name="Kyrpides N.C."/>
            <person name="Klenk H.-P."/>
            <person name="Lapidus A."/>
        </authorList>
    </citation>
    <scope>NUCLEOTIDE SEQUENCE [LARGE SCALE GENOMIC DNA]</scope>
    <source>
        <strain evidence="6">DSM 15894 / CECT 5975 / LMG 20990 / XIL07</strain>
    </source>
</reference>
<dbReference type="InterPro" id="IPR050221">
    <property type="entry name" value="26S_Proteasome_ATPase"/>
</dbReference>
<dbReference type="Pfam" id="PF22977">
    <property type="entry name" value="WHD"/>
    <property type="match status" value="1"/>
</dbReference>
<feature type="domain" description="AAA+ ATPase" evidence="4">
    <location>
        <begin position="394"/>
        <end position="522"/>
    </location>
</feature>
<sequence>MGADPAWLTGLRRWLDAALLHEARRLAAGYRHTPDELHRHFVSDAQVEALLRERNPDAPTETALGLLRERAADLATGVTGGPSPLAELAGAYRLSAAETLVLATVLAPETETSYRRVFGYLNDDLARPLPTIDVLLRLVPGAEVLLDRTSALFASRLLETFPAPGAAHWRAAGLTVAEPVRAHLLSPHAGRDLVGNGVGGTPAEVPGVAPVVEAVRAGVVRAVVVRGATAGESLPAARCFARALGRELVSWHTAGSGSFSDAVTTARLEHAVLYVDVVDARACDESELRWALSQPVVVAVGARAASGTVLPDGVAHVELSVPWSPRSPGTAGRGVLSSVRRPPSVQLVEATYAWDDLVLPEASMRRLRELSAAVEHRDRVLDDWAFRRLSGGSGALRALLTGVSGTGKTMSAAVVAAELGLPLWKVDLSAVVSKYIGETEKNLEEVFAAVEGSRAILMFDEADALFGKRSEISDAHDRYANIEVAYLLQRIESFDGVLLLATNLPGNLDTAFARRIQFEIEFPMPDETARLRLWHRALPPEAPRTADIDVERLAAAFALSGGEIRTVALGAAFLAAYEDRPIAMDHLLRAVARQRRRAGKLPTLKEFGDSLSLVHGEAS</sequence>
<dbReference type="InterPro" id="IPR054472">
    <property type="entry name" value="WHD"/>
</dbReference>
<keyword evidence="3" id="KW-0067">ATP-binding</keyword>
<organism evidence="5 6">
    <name type="scientific">Xylanimonas cellulosilytica (strain DSM 15894 / JCM 12276 / CECT 5975 / KCTC 9989 / LMG 20990 / NBRC 107835 / XIL07)</name>
    <dbReference type="NCBI Taxonomy" id="446471"/>
    <lineage>
        <taxon>Bacteria</taxon>
        <taxon>Bacillati</taxon>
        <taxon>Actinomycetota</taxon>
        <taxon>Actinomycetes</taxon>
        <taxon>Micrococcales</taxon>
        <taxon>Promicromonosporaceae</taxon>
        <taxon>Xylanimonas</taxon>
    </lineage>
</organism>
<dbReference type="InterPro" id="IPR003959">
    <property type="entry name" value="ATPase_AAA_core"/>
</dbReference>
<proteinExistence type="inferred from homology"/>
<dbReference type="Proteomes" id="UP000002255">
    <property type="component" value="Chromosome"/>
</dbReference>
<dbReference type="STRING" id="446471.Xcel_1943"/>
<dbReference type="eggNOG" id="COG0464">
    <property type="taxonomic scope" value="Bacteria"/>
</dbReference>
<evidence type="ECO:0000256" key="3">
    <source>
        <dbReference type="ARBA" id="ARBA00022840"/>
    </source>
</evidence>
<dbReference type="Pfam" id="PF00004">
    <property type="entry name" value="AAA"/>
    <property type="match status" value="1"/>
</dbReference>
<dbReference type="InterPro" id="IPR027417">
    <property type="entry name" value="P-loop_NTPase"/>
</dbReference>
<dbReference type="SUPFAM" id="SSF52540">
    <property type="entry name" value="P-loop containing nucleoside triphosphate hydrolases"/>
    <property type="match status" value="1"/>
</dbReference>
<dbReference type="KEGG" id="xce:Xcel_1943"/>
<dbReference type="SMART" id="SM00382">
    <property type="entry name" value="AAA"/>
    <property type="match status" value="1"/>
</dbReference>
<comment type="similarity">
    <text evidence="1">Belongs to the AAA ATPase family.</text>
</comment>
<dbReference type="EMBL" id="CP001821">
    <property type="protein sequence ID" value="ACZ30962.1"/>
    <property type="molecule type" value="Genomic_DNA"/>
</dbReference>
<dbReference type="AlphaFoldDB" id="D1BTI3"/>
<protein>
    <submittedName>
        <fullName evidence="5">AAA ATPase central domain protein</fullName>
    </submittedName>
</protein>
<evidence type="ECO:0000256" key="1">
    <source>
        <dbReference type="ARBA" id="ARBA00006914"/>
    </source>
</evidence>
<dbReference type="CDD" id="cd19481">
    <property type="entry name" value="RecA-like_protease"/>
    <property type="match status" value="1"/>
</dbReference>
<dbReference type="PANTHER" id="PTHR23073">
    <property type="entry name" value="26S PROTEASOME REGULATORY SUBUNIT"/>
    <property type="match status" value="1"/>
</dbReference>